<protein>
    <submittedName>
        <fullName evidence="1">Uncharacterized protein</fullName>
    </submittedName>
</protein>
<comment type="caution">
    <text evidence="1">The sequence shown here is derived from an EMBL/GenBank/DDBJ whole genome shotgun (WGS) entry which is preliminary data.</text>
</comment>
<keyword evidence="2" id="KW-1185">Reference proteome</keyword>
<evidence type="ECO:0000313" key="2">
    <source>
        <dbReference type="Proteomes" id="UP000176998"/>
    </source>
</evidence>
<name>A0A1G4BN78_9PEZI</name>
<dbReference type="AlphaFoldDB" id="A0A1G4BN78"/>
<proteinExistence type="predicted"/>
<organism evidence="1 2">
    <name type="scientific">Colletotrichum orchidophilum</name>
    <dbReference type="NCBI Taxonomy" id="1209926"/>
    <lineage>
        <taxon>Eukaryota</taxon>
        <taxon>Fungi</taxon>
        <taxon>Dikarya</taxon>
        <taxon>Ascomycota</taxon>
        <taxon>Pezizomycotina</taxon>
        <taxon>Sordariomycetes</taxon>
        <taxon>Hypocreomycetidae</taxon>
        <taxon>Glomerellales</taxon>
        <taxon>Glomerellaceae</taxon>
        <taxon>Colletotrichum</taxon>
    </lineage>
</organism>
<gene>
    <name evidence="1" type="ORF">CORC01_01886</name>
</gene>
<dbReference type="EMBL" id="MJBS01000010">
    <property type="protein sequence ID" value="OHF02785.1"/>
    <property type="molecule type" value="Genomic_DNA"/>
</dbReference>
<accession>A0A1G4BN78</accession>
<dbReference type="GeneID" id="34555049"/>
<reference evidence="1 2" key="1">
    <citation type="submission" date="2016-09" db="EMBL/GenBank/DDBJ databases">
        <authorList>
            <person name="Capua I."/>
            <person name="De Benedictis P."/>
            <person name="Joannis T."/>
            <person name="Lombin L.H."/>
            <person name="Cattoli G."/>
        </authorList>
    </citation>
    <scope>NUCLEOTIDE SEQUENCE [LARGE SCALE GENOMIC DNA]</scope>
    <source>
        <strain evidence="1 2">IMI 309357</strain>
    </source>
</reference>
<dbReference type="Proteomes" id="UP000176998">
    <property type="component" value="Unassembled WGS sequence"/>
</dbReference>
<evidence type="ECO:0000313" key="1">
    <source>
        <dbReference type="EMBL" id="OHF02785.1"/>
    </source>
</evidence>
<dbReference type="RefSeq" id="XP_022479923.1">
    <property type="nucleotide sequence ID" value="XM_022613539.1"/>
</dbReference>
<sequence length="247" mass="27236">MPPSHGLPATLQPSATTHRTQPHISFSCQLPFFEPTFGVVILHPKVAVHAVPLPRSMSFDGILFSRAEHEPESVLCHPCPLLPAAPCSSILAAGPRLGFPTSLHTPTGRCPAQVTVGPSQIIYTSIPYATSRTLTHPIYEPYLGQRLHCHLSTYYRARFSQVNRGCALSACRITPLHLRDSQSQLRPRPDMVDTTEASWVSRGQFCTTILTAHTPICMLHMHLFKEINVCGLPVTYARNAPHRPALI</sequence>